<organism evidence="1 2">
    <name type="scientific">Elysia crispata</name>
    <name type="common">lettuce slug</name>
    <dbReference type="NCBI Taxonomy" id="231223"/>
    <lineage>
        <taxon>Eukaryota</taxon>
        <taxon>Metazoa</taxon>
        <taxon>Spiralia</taxon>
        <taxon>Lophotrochozoa</taxon>
        <taxon>Mollusca</taxon>
        <taxon>Gastropoda</taxon>
        <taxon>Heterobranchia</taxon>
        <taxon>Euthyneura</taxon>
        <taxon>Panpulmonata</taxon>
        <taxon>Sacoglossa</taxon>
        <taxon>Placobranchoidea</taxon>
        <taxon>Plakobranchidae</taxon>
        <taxon>Elysia</taxon>
    </lineage>
</organism>
<dbReference type="Proteomes" id="UP001283361">
    <property type="component" value="Unassembled WGS sequence"/>
</dbReference>
<name>A0AAE0YGH0_9GAST</name>
<comment type="caution">
    <text evidence="1">The sequence shown here is derived from an EMBL/GenBank/DDBJ whole genome shotgun (WGS) entry which is preliminary data.</text>
</comment>
<evidence type="ECO:0000313" key="2">
    <source>
        <dbReference type="Proteomes" id="UP001283361"/>
    </source>
</evidence>
<dbReference type="AlphaFoldDB" id="A0AAE0YGH0"/>
<reference evidence="1" key="1">
    <citation type="journal article" date="2023" name="G3 (Bethesda)">
        <title>A reference genome for the long-term kleptoplast-retaining sea slug Elysia crispata morphotype clarki.</title>
        <authorList>
            <person name="Eastman K.E."/>
            <person name="Pendleton A.L."/>
            <person name="Shaikh M.A."/>
            <person name="Suttiyut T."/>
            <person name="Ogas R."/>
            <person name="Tomko P."/>
            <person name="Gavelis G."/>
            <person name="Widhalm J.R."/>
            <person name="Wisecaver J.H."/>
        </authorList>
    </citation>
    <scope>NUCLEOTIDE SEQUENCE</scope>
    <source>
        <strain evidence="1">ECLA1</strain>
    </source>
</reference>
<gene>
    <name evidence="1" type="ORF">RRG08_062366</name>
</gene>
<keyword evidence="2" id="KW-1185">Reference proteome</keyword>
<dbReference type="EMBL" id="JAWDGP010006253">
    <property type="protein sequence ID" value="KAK3744718.1"/>
    <property type="molecule type" value="Genomic_DNA"/>
</dbReference>
<proteinExistence type="predicted"/>
<accession>A0AAE0YGH0</accession>
<evidence type="ECO:0000313" key="1">
    <source>
        <dbReference type="EMBL" id="KAK3744718.1"/>
    </source>
</evidence>
<protein>
    <submittedName>
        <fullName evidence="1">Uncharacterized protein</fullName>
    </submittedName>
</protein>
<sequence length="231" mass="26244">MIARLFVEDSIIERCARPAVRAGMTIVVREYTQIHHTTGVLIAVSRHLASPRDQYLALCPDHWLSRQLDIPFALSPDPNSNHDCSPPVPHTQVYGAAQPSRVARPPCLISTAHTAQVANVKGQAYLFSNLPWPINSARNYLARHTGEFIRPGVPPYIVDRDGRKTLNAIGIILMVRPHKAIYRPPWKRYRKLVSVRLAQSRYYYHQVETYYRPPPPPFLAPAMSDQYMVST</sequence>